<dbReference type="Gene3D" id="3.30.470.20">
    <property type="entry name" value="ATP-grasp fold, B domain"/>
    <property type="match status" value="1"/>
</dbReference>
<gene>
    <name evidence="5" type="ORF">TTHERM_00661539</name>
</gene>
<evidence type="ECO:0000256" key="1">
    <source>
        <dbReference type="ARBA" id="ARBA00022598"/>
    </source>
</evidence>
<evidence type="ECO:0000256" key="3">
    <source>
        <dbReference type="ARBA" id="ARBA00022840"/>
    </source>
</evidence>
<reference evidence="6" key="1">
    <citation type="journal article" date="2006" name="PLoS Biol.">
        <title>Macronuclear genome sequence of the ciliate Tetrahymena thermophila, a model eukaryote.</title>
        <authorList>
            <person name="Eisen J.A."/>
            <person name="Coyne R.S."/>
            <person name="Wu M."/>
            <person name="Wu D."/>
            <person name="Thiagarajan M."/>
            <person name="Wortman J.R."/>
            <person name="Badger J.H."/>
            <person name="Ren Q."/>
            <person name="Amedeo P."/>
            <person name="Jones K.M."/>
            <person name="Tallon L.J."/>
            <person name="Delcher A.L."/>
            <person name="Salzberg S.L."/>
            <person name="Silva J.C."/>
            <person name="Haas B.J."/>
            <person name="Majoros W.H."/>
            <person name="Farzad M."/>
            <person name="Carlton J.M."/>
            <person name="Smith R.K. Jr."/>
            <person name="Garg J."/>
            <person name="Pearlman R.E."/>
            <person name="Karrer K.M."/>
            <person name="Sun L."/>
            <person name="Manning G."/>
            <person name="Elde N.C."/>
            <person name="Turkewitz A.P."/>
            <person name="Asai D.J."/>
            <person name="Wilkes D.E."/>
            <person name="Wang Y."/>
            <person name="Cai H."/>
            <person name="Collins K."/>
            <person name="Stewart B.A."/>
            <person name="Lee S.R."/>
            <person name="Wilamowska K."/>
            <person name="Weinberg Z."/>
            <person name="Ruzzo W.L."/>
            <person name="Wloga D."/>
            <person name="Gaertig J."/>
            <person name="Frankel J."/>
            <person name="Tsao C.-C."/>
            <person name="Gorovsky M.A."/>
            <person name="Keeling P.J."/>
            <person name="Waller R.F."/>
            <person name="Patron N.J."/>
            <person name="Cherry J.M."/>
            <person name="Stover N.A."/>
            <person name="Krieger C.J."/>
            <person name="del Toro C."/>
            <person name="Ryder H.F."/>
            <person name="Williamson S.C."/>
            <person name="Barbeau R.A."/>
            <person name="Hamilton E.P."/>
            <person name="Orias E."/>
        </authorList>
    </citation>
    <scope>NUCLEOTIDE SEQUENCE [LARGE SCALE GENOMIC DNA]</scope>
    <source>
        <strain evidence="6">SB210</strain>
    </source>
</reference>
<evidence type="ECO:0000256" key="2">
    <source>
        <dbReference type="ARBA" id="ARBA00022741"/>
    </source>
</evidence>
<feature type="compositionally biased region" description="Polar residues" evidence="4">
    <location>
        <begin position="1389"/>
        <end position="1400"/>
    </location>
</feature>
<dbReference type="GO" id="GO:0070740">
    <property type="term" value="F:tubulin-glutamic acid ligase activity"/>
    <property type="evidence" value="ECO:0007669"/>
    <property type="project" value="TreeGrafter"/>
</dbReference>
<dbReference type="eggNOG" id="KOG2158">
    <property type="taxonomic scope" value="Eukaryota"/>
</dbReference>
<dbReference type="PROSITE" id="PS51221">
    <property type="entry name" value="TTL"/>
    <property type="match status" value="1"/>
</dbReference>
<dbReference type="InParanoid" id="A4VDD4"/>
<dbReference type="SUPFAM" id="SSF56059">
    <property type="entry name" value="Glutathione synthetase ATP-binding domain-like"/>
    <property type="match status" value="1"/>
</dbReference>
<dbReference type="InterPro" id="IPR004344">
    <property type="entry name" value="TTL/TTLL_fam"/>
</dbReference>
<dbReference type="GO" id="GO:0000226">
    <property type="term" value="P:microtubule cytoskeleton organization"/>
    <property type="evidence" value="ECO:0007669"/>
    <property type="project" value="TreeGrafter"/>
</dbReference>
<dbReference type="GO" id="GO:0015631">
    <property type="term" value="F:tubulin binding"/>
    <property type="evidence" value="ECO:0007669"/>
    <property type="project" value="TreeGrafter"/>
</dbReference>
<dbReference type="PANTHER" id="PTHR12241:SF147">
    <property type="entry name" value="TUBULIN POLYGLUTAMYLASE TTLL7"/>
    <property type="match status" value="1"/>
</dbReference>
<keyword evidence="1 5" id="KW-0436">Ligase</keyword>
<sequence length="1451" mass="167720">MKEAVKFPEISSRKNSSITSTQQQFAAIIQLQQNQTQQYSNTIINSKSSNIGEQKEQMNTSTNTTVDLKYDQSQVYQWEENQKKKSSNFHNISYIKSYNDSEPERPKQLFVQRTHVDGKVVGEQLIQQKGENYQGQQENMNEQKYQNNNNKHQQNQGNSFKNQNTLQSISDKYKVIKEDGSDQENQINRITQSNIQINYKNIQNNPLQAINKNQEEKQKISLVHKGNNNQQQLVVESSQNKQKTVSNANGNYIILNQGNQNYNMQQNYNQNNQTDFYNQNNQAYVIDQDQQEEDEEGVEGEQDDEIYDEDENDDEENEDGGDDDDDEEGDDDEDYDDENEDQEYPFLVLKDIINLKRQIKPQKKIIIDLSFTRYDVIRDVCEEVFCWQIQANANNRTDYNIQWIDSYIHEDDFRRMLPFQKVNHFPGSQQLGKKNLLGQNLLKMRNIFPQNYNFYPITWVLPLQYEDLKMYHYQNIKRKPYYIVKPEASCQGRGIYLTSRIDQLQSTEHYVVQEYIKNPYLIDNLKFDLRLYVLIKSVSPLKIFLYQDGLARFATVPYKQPNKHNITNLMMHLTNYALNKKSPDFIQNEDSEEDDIGHKRSFSSILKHLHDQGHDVQTLLMEIRQIIVKTIISAQPQMSHIYRTCQPKNEMNEMCFEVLGFDIMLDEDLKPYLIEVNHTPSFWTDSPLDLQVKKNLIIDTLNIVNVTNQTKRKYFEMRVQQQIASRSLFRKKYGPALNTGQEEFDEELIQQEFYEWEEDNMGAYMRIYPSSDDPLNYTQFLQASGSTLSDQLQRKKRFGNNTEVVNGNGNVFQNQQQNQQAQQQINMIQSQNNNAVYPYNYQNTIGSQRNQGEYQQVYSHEQMLNEQSPQRPLKLKPVQANSHQKTNPGQGNINNIMQGNINIMQGNISTESSNFTPIHVQQPHQQAGLAFQQLQQQYQNMNQNVYLPTGNYPNNQYRNLNVLPQCTNVTPGKLRVSLKGNTVNASGVQANNISNYQITGSGYSNLSGKKQFNNRAEASPFQANNQTQQNQQQFTYLDELEGITNFTYAEPTKPLIINMESPTQIVKGKKSETGPTIFQQKSLIINQQPKNINGLKLLPVDQTKNANQNYNNNSMNQGTIKKESSDPRKNRIASSQSFHQSSANHTLSSTNQSNSHNANNSMSTVQNEKVNEFDKNKKSLINTSILDISQMSQMTTSGKTPQINSTLKNQNSNTSFKKREQQAQTNSSKDEELDDYQYKKSLKNLQQQQQSSRAGQLKSNNDNKNLNNSFNVISNSQQINGGTHHRAISLVSEKNNQQIQKQLQEDMYPHNINQNLKRLNSSLQNQNGDQKQNGTQQYVGKVEENIYFPFGSPQTTNNNKIRNKSGVNPVMVAAYSNTHNTSNQHNNSFKQNSNTHQHNTGPTPVILPNVVINNQSNINQSKKIEGINNVIVPKQIEENDIKLPKQKPKHE</sequence>
<evidence type="ECO:0000313" key="5">
    <source>
        <dbReference type="EMBL" id="EDK31544.2"/>
    </source>
</evidence>
<feature type="compositionally biased region" description="Polar residues" evidence="4">
    <location>
        <begin position="1193"/>
        <end position="1215"/>
    </location>
</feature>
<name>A4VDD4_TETTS</name>
<evidence type="ECO:0000256" key="4">
    <source>
        <dbReference type="SAM" id="MobiDB-lite"/>
    </source>
</evidence>
<organism evidence="5 6">
    <name type="scientific">Tetrahymena thermophila (strain SB210)</name>
    <dbReference type="NCBI Taxonomy" id="312017"/>
    <lineage>
        <taxon>Eukaryota</taxon>
        <taxon>Sar</taxon>
        <taxon>Alveolata</taxon>
        <taxon>Ciliophora</taxon>
        <taxon>Intramacronucleata</taxon>
        <taxon>Oligohymenophorea</taxon>
        <taxon>Hymenostomatida</taxon>
        <taxon>Tetrahymenina</taxon>
        <taxon>Tetrahymenidae</taxon>
        <taxon>Tetrahymena</taxon>
    </lineage>
</organism>
<feature type="region of interest" description="Disordered" evidence="4">
    <location>
        <begin position="1193"/>
        <end position="1269"/>
    </location>
</feature>
<accession>A4VDD4</accession>
<feature type="region of interest" description="Disordered" evidence="4">
    <location>
        <begin position="289"/>
        <end position="343"/>
    </location>
</feature>
<keyword evidence="3" id="KW-0067">ATP-binding</keyword>
<dbReference type="Pfam" id="PF03133">
    <property type="entry name" value="TTL"/>
    <property type="match status" value="1"/>
</dbReference>
<feature type="compositionally biased region" description="Polar residues" evidence="4">
    <location>
        <begin position="1132"/>
        <end position="1165"/>
    </location>
</feature>
<dbReference type="PANTHER" id="PTHR12241">
    <property type="entry name" value="TUBULIN POLYGLUTAMYLASE"/>
    <property type="match status" value="1"/>
</dbReference>
<dbReference type="GO" id="GO:0036064">
    <property type="term" value="C:ciliary basal body"/>
    <property type="evidence" value="ECO:0007669"/>
    <property type="project" value="TreeGrafter"/>
</dbReference>
<feature type="region of interest" description="Disordered" evidence="4">
    <location>
        <begin position="1105"/>
        <end position="1165"/>
    </location>
</feature>
<dbReference type="GeneID" id="7835927"/>
<dbReference type="HOGENOM" id="CLU_269874_0_0_1"/>
<protein>
    <submittedName>
        <fullName evidence="5">Tubulin-tyrosine ligase family protein</fullName>
    </submittedName>
</protein>
<dbReference type="OrthoDB" id="202825at2759"/>
<proteinExistence type="predicted"/>
<evidence type="ECO:0000313" key="6">
    <source>
        <dbReference type="Proteomes" id="UP000009168"/>
    </source>
</evidence>
<feature type="compositionally biased region" description="Basic and acidic residues" evidence="4">
    <location>
        <begin position="1120"/>
        <end position="1129"/>
    </location>
</feature>
<keyword evidence="6" id="KW-1185">Reference proteome</keyword>
<dbReference type="KEGG" id="tet:TTHERM_00661539"/>
<feature type="compositionally biased region" description="Low complexity" evidence="4">
    <location>
        <begin position="1105"/>
        <end position="1116"/>
    </location>
</feature>
<feature type="region of interest" description="Disordered" evidence="4">
    <location>
        <begin position="1380"/>
        <end position="1400"/>
    </location>
</feature>
<dbReference type="RefSeq" id="XP_001470895.2">
    <property type="nucleotide sequence ID" value="XM_001470845.2"/>
</dbReference>
<dbReference type="EMBL" id="GG662634">
    <property type="protein sequence ID" value="EDK31544.2"/>
    <property type="molecule type" value="Genomic_DNA"/>
</dbReference>
<dbReference type="GO" id="GO:0005524">
    <property type="term" value="F:ATP binding"/>
    <property type="evidence" value="ECO:0007669"/>
    <property type="project" value="UniProtKB-KW"/>
</dbReference>
<dbReference type="Proteomes" id="UP000009168">
    <property type="component" value="Unassembled WGS sequence"/>
</dbReference>
<keyword evidence="2" id="KW-0547">Nucleotide-binding</keyword>
<feature type="compositionally biased region" description="Low complexity" evidence="4">
    <location>
        <begin position="1243"/>
        <end position="1269"/>
    </location>
</feature>